<keyword evidence="3" id="KW-0433">Leucine-rich repeat</keyword>
<reference evidence="6" key="1">
    <citation type="submission" date="2025-08" db="UniProtKB">
        <authorList>
            <consortium name="RefSeq"/>
        </authorList>
    </citation>
    <scope>IDENTIFICATION</scope>
</reference>
<keyword evidence="5" id="KW-1185">Reference proteome</keyword>
<gene>
    <name evidence="6" type="primary">LOC106809530</name>
</gene>
<dbReference type="InterPro" id="IPR039631">
    <property type="entry name" value="LRRC42"/>
</dbReference>
<dbReference type="SUPFAM" id="SSF52047">
    <property type="entry name" value="RNI-like"/>
    <property type="match status" value="1"/>
</dbReference>
<evidence type="ECO:0000256" key="2">
    <source>
        <dbReference type="ARBA" id="ARBA00014198"/>
    </source>
</evidence>
<evidence type="ECO:0000256" key="3">
    <source>
        <dbReference type="ARBA" id="ARBA00022614"/>
    </source>
</evidence>
<dbReference type="SMART" id="SM00368">
    <property type="entry name" value="LRR_RI"/>
    <property type="match status" value="2"/>
</dbReference>
<name>A0ABM1E7D9_PRICU</name>
<evidence type="ECO:0000313" key="6">
    <source>
        <dbReference type="RefSeq" id="XP_014668110.1"/>
    </source>
</evidence>
<evidence type="ECO:0000256" key="1">
    <source>
        <dbReference type="ARBA" id="ARBA00009297"/>
    </source>
</evidence>
<accession>A0ABM1E7D9</accession>
<dbReference type="InterPro" id="IPR032675">
    <property type="entry name" value="LRR_dom_sf"/>
</dbReference>
<dbReference type="InterPro" id="IPR001611">
    <property type="entry name" value="Leu-rich_rpt"/>
</dbReference>
<evidence type="ECO:0000313" key="5">
    <source>
        <dbReference type="Proteomes" id="UP000695022"/>
    </source>
</evidence>
<sequence>MTTENHRRTNLPRSLYLLLVSFAARNVTHIESLLGFPDQVGHDIFKQVERLGILQSPHEQSQKCLQLFQEAYPHLVLIKLNLTSATRVVDEYFDHLSQFTCLTELSLAACRLGDQHDMLQNIAQILRLHRMTHLSLEGNCLTDAGLQKLTSPLRMYERGHSSLTYLDLSGNEFITDVGVKCIATAMRNLQTLLLTGTSVKDSGLATLCGRLRLRRAGCPPQPHAFTDEGWAVATVNDWSHLCSQQHSSSSSSTSTASSFYRRRKAADVTSHRCQLNHQSHDIIVLIRDATDREVLPSASQPAHSSCTNSDTTLDAQPNMSAVGCSSPPALLPCQHRESRKRKRACKFHPRDIPPAQPGGATDDELLAMYRQAKKTGEGKDSLWNAMNSDTW</sequence>
<dbReference type="PANTHER" id="PTHR31994">
    <property type="entry name" value="LEUCINE-RICH REPEAT-CONTAINING PROTEIN 42"/>
    <property type="match status" value="1"/>
</dbReference>
<dbReference type="GeneID" id="106809530"/>
<protein>
    <recommendedName>
        <fullName evidence="2">Leucine-rich repeat-containing protein 42</fullName>
    </recommendedName>
</protein>
<dbReference type="Pfam" id="PF13516">
    <property type="entry name" value="LRR_6"/>
    <property type="match status" value="2"/>
</dbReference>
<proteinExistence type="inferred from homology"/>
<comment type="similarity">
    <text evidence="1">Belongs to the LRRC42 family.</text>
</comment>
<organism evidence="5 6">
    <name type="scientific">Priapulus caudatus</name>
    <name type="common">Priapulid worm</name>
    <dbReference type="NCBI Taxonomy" id="37621"/>
    <lineage>
        <taxon>Eukaryota</taxon>
        <taxon>Metazoa</taxon>
        <taxon>Ecdysozoa</taxon>
        <taxon>Scalidophora</taxon>
        <taxon>Priapulida</taxon>
        <taxon>Priapulimorpha</taxon>
        <taxon>Priapulimorphida</taxon>
        <taxon>Priapulidae</taxon>
        <taxon>Priapulus</taxon>
    </lineage>
</organism>
<dbReference type="PANTHER" id="PTHR31994:SF3">
    <property type="entry name" value="LEUCINE-RICH REPEAT-CONTAINING PROTEIN 42"/>
    <property type="match status" value="1"/>
</dbReference>
<dbReference type="Gene3D" id="3.80.10.10">
    <property type="entry name" value="Ribonuclease Inhibitor"/>
    <property type="match status" value="1"/>
</dbReference>
<evidence type="ECO:0000256" key="4">
    <source>
        <dbReference type="ARBA" id="ARBA00022737"/>
    </source>
</evidence>
<keyword evidence="4" id="KW-0677">Repeat</keyword>
<dbReference type="Proteomes" id="UP000695022">
    <property type="component" value="Unplaced"/>
</dbReference>
<dbReference type="RefSeq" id="XP_014668110.1">
    <property type="nucleotide sequence ID" value="XM_014812624.1"/>
</dbReference>